<dbReference type="AlphaFoldDB" id="A0A645BP14"/>
<organism evidence="1">
    <name type="scientific">bioreactor metagenome</name>
    <dbReference type="NCBI Taxonomy" id="1076179"/>
    <lineage>
        <taxon>unclassified sequences</taxon>
        <taxon>metagenomes</taxon>
        <taxon>ecological metagenomes</taxon>
    </lineage>
</organism>
<evidence type="ECO:0000313" key="1">
    <source>
        <dbReference type="EMBL" id="MPM66922.1"/>
    </source>
</evidence>
<gene>
    <name evidence="1" type="ORF">SDC9_113836</name>
</gene>
<sequence length="231" mass="24733">MGVRGPGVAAEGQRHQPRALCHQRQAELARQPVAQVARADFRDRQPARGDDQATCRDGASIGINLIAASAFLICAGWQKCHIFYAARLPVLHMPRGAFGQQHGNDVFGRAVAKQLALVLFVVADAVLVHQRDEVLRREARERRATELRVLADEMLVRCAHVQIAVGEVAAPAARDADLLGHLVGVIDEQYLEPALARLGGAEQAGGTGSDDDGVVKIVGHGEGRLLVLGGF</sequence>
<accession>A0A645BP14</accession>
<reference evidence="1" key="1">
    <citation type="submission" date="2019-08" db="EMBL/GenBank/DDBJ databases">
        <authorList>
            <person name="Kucharzyk K."/>
            <person name="Murdoch R.W."/>
            <person name="Higgins S."/>
            <person name="Loffler F."/>
        </authorList>
    </citation>
    <scope>NUCLEOTIDE SEQUENCE</scope>
</reference>
<protein>
    <submittedName>
        <fullName evidence="1">Uncharacterized protein</fullName>
    </submittedName>
</protein>
<name>A0A645BP14_9ZZZZ</name>
<proteinExistence type="predicted"/>
<comment type="caution">
    <text evidence="1">The sequence shown here is derived from an EMBL/GenBank/DDBJ whole genome shotgun (WGS) entry which is preliminary data.</text>
</comment>
<dbReference type="EMBL" id="VSSQ01021377">
    <property type="protein sequence ID" value="MPM66922.1"/>
    <property type="molecule type" value="Genomic_DNA"/>
</dbReference>